<dbReference type="EMBL" id="PCRE01000025">
    <property type="protein sequence ID" value="PIP15051.1"/>
    <property type="molecule type" value="Genomic_DNA"/>
</dbReference>
<dbReference type="AlphaFoldDB" id="A0A2G9Y963"/>
<protein>
    <recommendedName>
        <fullName evidence="3">Transcriptional regulator</fullName>
    </recommendedName>
</protein>
<dbReference type="Proteomes" id="UP000231025">
    <property type="component" value="Unassembled WGS sequence"/>
</dbReference>
<accession>A0A2G9Y963</accession>
<gene>
    <name evidence="1" type="ORF">COX47_01735</name>
</gene>
<name>A0A2G9Y963_9BACT</name>
<comment type="caution">
    <text evidence="1">The sequence shown here is derived from an EMBL/GenBank/DDBJ whole genome shotgun (WGS) entry which is preliminary data.</text>
</comment>
<organism evidence="1 2">
    <name type="scientific">Candidatus Roizmanbacteria bacterium CG23_combo_of_CG06-09_8_20_14_all_35_49</name>
    <dbReference type="NCBI Taxonomy" id="1974863"/>
    <lineage>
        <taxon>Bacteria</taxon>
        <taxon>Candidatus Roizmaniibacteriota</taxon>
    </lineage>
</organism>
<evidence type="ECO:0000313" key="2">
    <source>
        <dbReference type="Proteomes" id="UP000231025"/>
    </source>
</evidence>
<evidence type="ECO:0000313" key="1">
    <source>
        <dbReference type="EMBL" id="PIP15051.1"/>
    </source>
</evidence>
<reference evidence="1 2" key="1">
    <citation type="submission" date="2017-09" db="EMBL/GenBank/DDBJ databases">
        <title>Depth-based differentiation of microbial function through sediment-hosted aquifers and enrichment of novel symbionts in the deep terrestrial subsurface.</title>
        <authorList>
            <person name="Probst A.J."/>
            <person name="Ladd B."/>
            <person name="Jarett J.K."/>
            <person name="Geller-Mcgrath D.E."/>
            <person name="Sieber C.M."/>
            <person name="Emerson J.B."/>
            <person name="Anantharaman K."/>
            <person name="Thomas B.C."/>
            <person name="Malmstrom R."/>
            <person name="Stieglmeier M."/>
            <person name="Klingl A."/>
            <person name="Woyke T."/>
            <person name="Ryan C.M."/>
            <person name="Banfield J.F."/>
        </authorList>
    </citation>
    <scope>NUCLEOTIDE SEQUENCE [LARGE SCALE GENOMIC DNA]</scope>
    <source>
        <strain evidence="1">CG23_combo_of_CG06-09_8_20_14_all_35_49</strain>
    </source>
</reference>
<proteinExistence type="predicted"/>
<evidence type="ECO:0008006" key="3">
    <source>
        <dbReference type="Google" id="ProtNLM"/>
    </source>
</evidence>
<sequence>MIDTIKLFKEREIDLFTLDDFGRLLDIKNQNTIYKKIQRLEKKAIVRKLIKGKYWFSLSRFNDFKTANFLFQPSYVSLESALSFYGIITGFSYRITSLTTNKPRSFIFDEKDFFYSHINPDFFWGYEKKEDFLIAEKEKALLDFLYFHTKGLRAFDKEEMDFSEIDSKKLIIYGKRFKNNKLLKIISEQIL</sequence>